<evidence type="ECO:0000256" key="5">
    <source>
        <dbReference type="SAM" id="MobiDB-lite"/>
    </source>
</evidence>
<dbReference type="Pfam" id="PF07460">
    <property type="entry name" value="NUMOD3"/>
    <property type="match status" value="1"/>
</dbReference>
<dbReference type="InterPro" id="IPR000305">
    <property type="entry name" value="GIY-YIG_endonuc"/>
</dbReference>
<keyword evidence="4" id="KW-0378">Hydrolase</keyword>
<dbReference type="Gene3D" id="1.10.10.10">
    <property type="entry name" value="Winged helix-like DNA-binding domain superfamily/Winged helix DNA-binding domain"/>
    <property type="match status" value="1"/>
</dbReference>
<dbReference type="GO" id="GO:0016787">
    <property type="term" value="F:hydrolase activity"/>
    <property type="evidence" value="ECO:0007669"/>
    <property type="project" value="UniProtKB-KW"/>
</dbReference>
<comment type="similarity">
    <text evidence="1">To endonucleases of group I introns of fungi and phage.</text>
</comment>
<keyword evidence="2" id="KW-0540">Nuclease</keyword>
<dbReference type="PROSITE" id="PS50164">
    <property type="entry name" value="GIY_YIG"/>
    <property type="match status" value="1"/>
</dbReference>
<geneLocation type="mitochondrion" evidence="8"/>
<dbReference type="CDD" id="cd10445">
    <property type="entry name" value="GIY-YIG_bI1_like"/>
    <property type="match status" value="1"/>
</dbReference>
<keyword evidence="3" id="KW-0255">Endonuclease</keyword>
<evidence type="ECO:0000256" key="1">
    <source>
        <dbReference type="ARBA" id="ARBA00010045"/>
    </source>
</evidence>
<keyword evidence="6" id="KW-1133">Transmembrane helix</keyword>
<dbReference type="EMBL" id="MK550698">
    <property type="protein sequence ID" value="QBL02571.1"/>
    <property type="molecule type" value="Genomic_DNA"/>
</dbReference>
<evidence type="ECO:0000256" key="6">
    <source>
        <dbReference type="SAM" id="Phobius"/>
    </source>
</evidence>
<sequence>MKKTLKIKFLLFFVIIALMVIYGTFSSFYLFSVIPVTTYLNADTQKVQIIQENKNKSGIYCWVNNNTGKRYIGSSINLGKRLMLYYNLNHLMKIHMLIYKAILKYGHSKFIIEIIEYCTTADCLKREQYYLDYLKPEYNLAKDAQAPMLGRNHSAETKEKMSGAKTGKNHPMYGKAKAEGSGSPYQKISVFDNKNNITTYYNSMSEAAKALNIKHYIISKCLSRNQTTPYKGRYIFKMLKD</sequence>
<dbReference type="RefSeq" id="YP_009568491.1">
    <property type="nucleotide sequence ID" value="NC_041248.1"/>
</dbReference>
<dbReference type="NCBIfam" id="TIGR01453">
    <property type="entry name" value="grpIintron_endo"/>
    <property type="match status" value="1"/>
</dbReference>
<protein>
    <recommendedName>
        <fullName evidence="7">GIY-YIG domain-containing protein</fullName>
    </recommendedName>
</protein>
<dbReference type="Pfam" id="PF01541">
    <property type="entry name" value="GIY-YIG"/>
    <property type="match status" value="1"/>
</dbReference>
<dbReference type="InterPro" id="IPR006350">
    <property type="entry name" value="Intron_endoG1"/>
</dbReference>
<dbReference type="SUPFAM" id="SSF82771">
    <property type="entry name" value="GIY-YIG endonuclease"/>
    <property type="match status" value="1"/>
</dbReference>
<dbReference type="GeneID" id="39411842"/>
<evidence type="ECO:0000256" key="2">
    <source>
        <dbReference type="ARBA" id="ARBA00022722"/>
    </source>
</evidence>
<dbReference type="InterPro" id="IPR003647">
    <property type="entry name" value="Intron_nuc_1_rpt"/>
</dbReference>
<dbReference type="InterPro" id="IPR003611">
    <property type="entry name" value="NUMOD3"/>
</dbReference>
<dbReference type="InterPro" id="IPR036388">
    <property type="entry name" value="WH-like_DNA-bd_sf"/>
</dbReference>
<dbReference type="InterPro" id="IPR035901">
    <property type="entry name" value="GIY-YIG_endonuc_sf"/>
</dbReference>
<name>A0A481ZLG3_9PEZI</name>
<feature type="domain" description="GIY-YIG" evidence="7">
    <location>
        <begin position="55"/>
        <end position="140"/>
    </location>
</feature>
<dbReference type="Gene3D" id="3.40.1440.10">
    <property type="entry name" value="GIY-YIG endonuclease"/>
    <property type="match status" value="1"/>
</dbReference>
<dbReference type="SUPFAM" id="SSF64496">
    <property type="entry name" value="DNA-binding domain of intron-encoded endonucleases"/>
    <property type="match status" value="1"/>
</dbReference>
<dbReference type="GO" id="GO:0004519">
    <property type="term" value="F:endonuclease activity"/>
    <property type="evidence" value="ECO:0007669"/>
    <property type="project" value="UniProtKB-KW"/>
</dbReference>
<evidence type="ECO:0000256" key="3">
    <source>
        <dbReference type="ARBA" id="ARBA00022759"/>
    </source>
</evidence>
<reference evidence="8" key="1">
    <citation type="journal article" date="2019" name="Mitochondrial DNA Part B Resour">
        <title>Characterization of the complete mitochondrial genome of Drechslerella brochopaga, a fungal species trapping nematodes with constricting rings.</title>
        <authorList>
            <person name="Fang M."/>
            <person name="Wang S."/>
            <person name="Xu J."/>
            <person name="Jiang L."/>
            <person name="Zhou D."/>
            <person name="Zhang K.-Q."/>
            <person name="Zhang Y."/>
        </authorList>
    </citation>
    <scope>NUCLEOTIDE SEQUENCE</scope>
    <source>
        <strain evidence="8">YMF1.03216</strain>
    </source>
</reference>
<evidence type="ECO:0000256" key="4">
    <source>
        <dbReference type="ARBA" id="ARBA00022801"/>
    </source>
</evidence>
<reference evidence="8" key="2">
    <citation type="submission" date="2019-02" db="EMBL/GenBank/DDBJ databases">
        <authorList>
            <person name="Fang M.L."/>
            <person name="Zhang Y."/>
        </authorList>
    </citation>
    <scope>NUCLEOTIDE SEQUENCE</scope>
    <source>
        <strain evidence="8">YMF1.03216</strain>
    </source>
</reference>
<keyword evidence="6" id="KW-0812">Transmembrane</keyword>
<dbReference type="SMART" id="SM00465">
    <property type="entry name" value="GIYc"/>
    <property type="match status" value="1"/>
</dbReference>
<keyword evidence="6" id="KW-0472">Membrane</keyword>
<proteinExistence type="predicted"/>
<gene>
    <name evidence="8" type="primary">orf241</name>
</gene>
<dbReference type="SMART" id="SM00497">
    <property type="entry name" value="IENR1"/>
    <property type="match status" value="1"/>
</dbReference>
<evidence type="ECO:0000259" key="7">
    <source>
        <dbReference type="PROSITE" id="PS50164"/>
    </source>
</evidence>
<organism evidence="8">
    <name type="scientific">Orbilia brochopaga</name>
    <dbReference type="NCBI Taxonomy" id="3140254"/>
    <lineage>
        <taxon>Eukaryota</taxon>
        <taxon>Fungi</taxon>
        <taxon>Dikarya</taxon>
        <taxon>Ascomycota</taxon>
        <taxon>Pezizomycotina</taxon>
        <taxon>Orbiliomycetes</taxon>
        <taxon>Orbiliales</taxon>
        <taxon>Orbiliaceae</taxon>
        <taxon>Orbilia</taxon>
    </lineage>
</organism>
<dbReference type="GO" id="GO:0003677">
    <property type="term" value="F:DNA binding"/>
    <property type="evidence" value="ECO:0007669"/>
    <property type="project" value="InterPro"/>
</dbReference>
<feature type="region of interest" description="Disordered" evidence="5">
    <location>
        <begin position="154"/>
        <end position="180"/>
    </location>
</feature>
<dbReference type="AlphaFoldDB" id="A0A481ZLG3"/>
<feature type="transmembrane region" description="Helical" evidence="6">
    <location>
        <begin position="9"/>
        <end position="31"/>
    </location>
</feature>
<keyword evidence="8" id="KW-0496">Mitochondrion</keyword>
<accession>A0A481ZLG3</accession>
<evidence type="ECO:0000313" key="8">
    <source>
        <dbReference type="EMBL" id="QBL02571.1"/>
    </source>
</evidence>